<reference evidence="3 4" key="1">
    <citation type="submission" date="2015-09" db="EMBL/GenBank/DDBJ databases">
        <title>Host preference determinants of Valsa canker pathogens revealed by comparative genomics.</title>
        <authorList>
            <person name="Yin Z."/>
            <person name="Huang L."/>
        </authorList>
    </citation>
    <scope>NUCLEOTIDE SEQUENCE [LARGE SCALE GENOMIC DNA]</scope>
    <source>
        <strain evidence="3 4">YSFL</strain>
    </source>
</reference>
<feature type="transmembrane region" description="Helical" evidence="2">
    <location>
        <begin position="104"/>
        <end position="129"/>
    </location>
</feature>
<evidence type="ECO:0008006" key="5">
    <source>
        <dbReference type="Google" id="ProtNLM"/>
    </source>
</evidence>
<feature type="compositionally biased region" description="Basic and acidic residues" evidence="1">
    <location>
        <begin position="221"/>
        <end position="232"/>
    </location>
</feature>
<dbReference type="AlphaFoldDB" id="A0A423WHR0"/>
<feature type="region of interest" description="Disordered" evidence="1">
    <location>
        <begin position="1"/>
        <end position="102"/>
    </location>
</feature>
<dbReference type="Proteomes" id="UP000284375">
    <property type="component" value="Unassembled WGS sequence"/>
</dbReference>
<organism evidence="3 4">
    <name type="scientific">Cytospora chrysosperma</name>
    <name type="common">Cytospora canker fungus</name>
    <name type="synonym">Sphaeria chrysosperma</name>
    <dbReference type="NCBI Taxonomy" id="252740"/>
    <lineage>
        <taxon>Eukaryota</taxon>
        <taxon>Fungi</taxon>
        <taxon>Dikarya</taxon>
        <taxon>Ascomycota</taxon>
        <taxon>Pezizomycotina</taxon>
        <taxon>Sordariomycetes</taxon>
        <taxon>Sordariomycetidae</taxon>
        <taxon>Diaporthales</taxon>
        <taxon>Cytosporaceae</taxon>
        <taxon>Cytospora</taxon>
    </lineage>
</organism>
<accession>A0A423WHR0</accession>
<keyword evidence="2" id="KW-0472">Membrane</keyword>
<sequence length="244" mass="25837">MFQINWQSSDAPGFAATPQTSQSLSQPISTGSTVSSATGAPSLVGTQTITTEKSPTGGLEMASTSETVVTTAPASSATPSNNADSGSDDDQAETSNEDKDGFPVGATIGVSVAGGIGATAVAVWAVIMWQRRRQWKSEKLEDISDDRMLQLDSIYEAARPKTFDTAGRETMFGLERQDTFPSRPDSDLMYGPGQETSRVLRAGPRRSPQLVGGFPGAAMEEIGHSTDTRNLPKDGGLGPYYHQR</sequence>
<protein>
    <recommendedName>
        <fullName evidence="5">Mid2 domain-containing protein</fullName>
    </recommendedName>
</protein>
<keyword evidence="2" id="KW-0812">Transmembrane</keyword>
<dbReference type="EMBL" id="LJZO01000004">
    <property type="protein sequence ID" value="ROW02939.1"/>
    <property type="molecule type" value="Genomic_DNA"/>
</dbReference>
<keyword evidence="2" id="KW-1133">Transmembrane helix</keyword>
<keyword evidence="4" id="KW-1185">Reference proteome</keyword>
<dbReference type="STRING" id="252740.A0A423WHR0"/>
<feature type="compositionally biased region" description="Polar residues" evidence="1">
    <location>
        <begin position="1"/>
        <end position="10"/>
    </location>
</feature>
<comment type="caution">
    <text evidence="3">The sequence shown here is derived from an EMBL/GenBank/DDBJ whole genome shotgun (WGS) entry which is preliminary data.</text>
</comment>
<dbReference type="OrthoDB" id="5429716at2759"/>
<evidence type="ECO:0000256" key="2">
    <source>
        <dbReference type="SAM" id="Phobius"/>
    </source>
</evidence>
<evidence type="ECO:0000313" key="3">
    <source>
        <dbReference type="EMBL" id="ROW02939.1"/>
    </source>
</evidence>
<feature type="compositionally biased region" description="Polar residues" evidence="1">
    <location>
        <begin position="44"/>
        <end position="54"/>
    </location>
</feature>
<name>A0A423WHR0_CYTCH</name>
<evidence type="ECO:0000256" key="1">
    <source>
        <dbReference type="SAM" id="MobiDB-lite"/>
    </source>
</evidence>
<proteinExistence type="predicted"/>
<gene>
    <name evidence="3" type="ORF">VSDG_01733</name>
</gene>
<feature type="compositionally biased region" description="Low complexity" evidence="1">
    <location>
        <begin position="62"/>
        <end position="83"/>
    </location>
</feature>
<evidence type="ECO:0000313" key="4">
    <source>
        <dbReference type="Proteomes" id="UP000284375"/>
    </source>
</evidence>
<feature type="region of interest" description="Disordered" evidence="1">
    <location>
        <begin position="177"/>
        <end position="244"/>
    </location>
</feature>
<feature type="compositionally biased region" description="Low complexity" evidence="1">
    <location>
        <begin position="29"/>
        <end position="42"/>
    </location>
</feature>
<feature type="compositionally biased region" description="Polar residues" evidence="1">
    <location>
        <begin position="17"/>
        <end position="28"/>
    </location>
</feature>